<dbReference type="Gene3D" id="1.10.1520.10">
    <property type="entry name" value="Ribonuclease III domain"/>
    <property type="match status" value="1"/>
</dbReference>
<feature type="domain" description="RNase III" evidence="9">
    <location>
        <begin position="293"/>
        <end position="476"/>
    </location>
</feature>
<dbReference type="EMBL" id="JAGPXF010000005">
    <property type="protein sequence ID" value="KAH7242492.1"/>
    <property type="molecule type" value="Genomic_DNA"/>
</dbReference>
<evidence type="ECO:0000259" key="9">
    <source>
        <dbReference type="PROSITE" id="PS50142"/>
    </source>
</evidence>
<evidence type="ECO:0000256" key="1">
    <source>
        <dbReference type="ARBA" id="ARBA00004173"/>
    </source>
</evidence>
<keyword evidence="3" id="KW-0689">Ribosomal protein</keyword>
<comment type="caution">
    <text evidence="10">The sequence shown here is derived from an EMBL/GenBank/DDBJ whole genome shotgun (WGS) entry which is preliminary data.</text>
</comment>
<dbReference type="GO" id="GO:0005739">
    <property type="term" value="C:mitochondrion"/>
    <property type="evidence" value="ECO:0007669"/>
    <property type="project" value="TreeGrafter"/>
</dbReference>
<dbReference type="Proteomes" id="UP000813427">
    <property type="component" value="Unassembled WGS sequence"/>
</dbReference>
<evidence type="ECO:0000256" key="6">
    <source>
        <dbReference type="ARBA" id="ARBA00024034"/>
    </source>
</evidence>
<name>A0A8K0WBS6_9HYPO</name>
<evidence type="ECO:0000313" key="10">
    <source>
        <dbReference type="EMBL" id="KAH7242492.1"/>
    </source>
</evidence>
<evidence type="ECO:0000256" key="3">
    <source>
        <dbReference type="ARBA" id="ARBA00022980"/>
    </source>
</evidence>
<dbReference type="SUPFAM" id="SSF69065">
    <property type="entry name" value="RNase III domain-like"/>
    <property type="match status" value="1"/>
</dbReference>
<dbReference type="Pfam" id="PF22892">
    <property type="entry name" value="DSRM_MRPL44"/>
    <property type="match status" value="1"/>
</dbReference>
<dbReference type="InterPro" id="IPR000999">
    <property type="entry name" value="RNase_III_dom"/>
</dbReference>
<feature type="region of interest" description="Disordered" evidence="8">
    <location>
        <begin position="263"/>
        <end position="285"/>
    </location>
</feature>
<sequence>MPKFKLIWFGNWTGIIMSISTFSTALICSLASASNGGFQLSIQSKPLMNTSQRFRGFDSIRSLFRSVRPPHPTASTALTSYIPSSALPLRSHHSRVKNNILSTGVPLPLLRPVRPLFSLGAELPRNGHDAGHDDTSDQGVAAPVGRLRVPTTGWGPDVLGVTIAGLWVRYGGRFAFGASVREVKLTGLFRRRPVVNCQRRFTATLKLPLTILNDLSTDEKERIEMKRVRLDRWGSQLLQAQARGGIRISRQAFLQTTRRQATTAAAPQIDDETPKFTSLPSPAPERAAGSAKLAALHARLSLSSKIPLETLARALVVPSADKNPNFNNSNLAFLGSTFINYHVLEYLVCKWPRLPMAILYEALRAFAGKESLHQIARRWGVEAAAAPGEEVDPGLLQWAPEDSGMQTRWGYVRQEAAFTDRFQPRRGISSRVVFDDDFGDTIQAPKTGEEGFKYYQHEAYSSFVQAVVGSIYTHAGQDAARDFVKSHVLTRQVDVASMFQFKLPTRELALLCAREAFEAPIARLESETGRHSRTPVFIVGVYSGSEKLGEGAGPSLDVARWKASMNALKSWYLYSPSNKVRVPSDMHEQGAKPWKAPHIDIGEII</sequence>
<dbReference type="GO" id="GO:0004525">
    <property type="term" value="F:ribonuclease III activity"/>
    <property type="evidence" value="ECO:0007669"/>
    <property type="project" value="InterPro"/>
</dbReference>
<gene>
    <name evidence="10" type="ORF">BKA59DRAFT_457070</name>
</gene>
<keyword evidence="2" id="KW-0694">RNA-binding</keyword>
<dbReference type="GO" id="GO:0006396">
    <property type="term" value="P:RNA processing"/>
    <property type="evidence" value="ECO:0007669"/>
    <property type="project" value="InterPro"/>
</dbReference>
<dbReference type="SMART" id="SM00535">
    <property type="entry name" value="RIBOc"/>
    <property type="match status" value="1"/>
</dbReference>
<comment type="similarity">
    <text evidence="6">Belongs to the ribonuclease III family. Mitochondrion-specific ribosomal protein mL44 subfamily.</text>
</comment>
<organism evidence="10 11">
    <name type="scientific">Fusarium tricinctum</name>
    <dbReference type="NCBI Taxonomy" id="61284"/>
    <lineage>
        <taxon>Eukaryota</taxon>
        <taxon>Fungi</taxon>
        <taxon>Dikarya</taxon>
        <taxon>Ascomycota</taxon>
        <taxon>Pezizomycotina</taxon>
        <taxon>Sordariomycetes</taxon>
        <taxon>Hypocreomycetidae</taxon>
        <taxon>Hypocreales</taxon>
        <taxon>Nectriaceae</taxon>
        <taxon>Fusarium</taxon>
        <taxon>Fusarium tricinctum species complex</taxon>
    </lineage>
</organism>
<keyword evidence="4" id="KW-0496">Mitochondrion</keyword>
<evidence type="ECO:0000256" key="7">
    <source>
        <dbReference type="ARBA" id="ARBA00035187"/>
    </source>
</evidence>
<accession>A0A8K0WBS6</accession>
<evidence type="ECO:0000256" key="5">
    <source>
        <dbReference type="ARBA" id="ARBA00023274"/>
    </source>
</evidence>
<dbReference type="AlphaFoldDB" id="A0A8K0WBS6"/>
<dbReference type="PROSITE" id="PS50142">
    <property type="entry name" value="RNASE_3_2"/>
    <property type="match status" value="1"/>
</dbReference>
<evidence type="ECO:0000256" key="4">
    <source>
        <dbReference type="ARBA" id="ARBA00023128"/>
    </source>
</evidence>
<dbReference type="InterPro" id="IPR044444">
    <property type="entry name" value="Ribosomal_mL44_DSRM_metazoa"/>
</dbReference>
<evidence type="ECO:0000256" key="8">
    <source>
        <dbReference type="SAM" id="MobiDB-lite"/>
    </source>
</evidence>
<dbReference type="SUPFAM" id="SSF54768">
    <property type="entry name" value="dsRNA-binding domain-like"/>
    <property type="match status" value="1"/>
</dbReference>
<dbReference type="InterPro" id="IPR014720">
    <property type="entry name" value="dsRBD_dom"/>
</dbReference>
<dbReference type="GO" id="GO:0003735">
    <property type="term" value="F:structural constituent of ribosome"/>
    <property type="evidence" value="ECO:0007669"/>
    <property type="project" value="TreeGrafter"/>
</dbReference>
<dbReference type="OrthoDB" id="67027at2759"/>
<dbReference type="SMART" id="SM00358">
    <property type="entry name" value="DSRM"/>
    <property type="match status" value="1"/>
</dbReference>
<keyword evidence="5" id="KW-0687">Ribonucleoprotein</keyword>
<dbReference type="GO" id="GO:0003725">
    <property type="term" value="F:double-stranded RNA binding"/>
    <property type="evidence" value="ECO:0007669"/>
    <property type="project" value="InterPro"/>
</dbReference>
<dbReference type="InterPro" id="IPR044443">
    <property type="entry name" value="Ribosomal_mL44_DSRM_fung"/>
</dbReference>
<dbReference type="CDD" id="cd19873">
    <property type="entry name" value="DSRM_MRPL3_like"/>
    <property type="match status" value="1"/>
</dbReference>
<comment type="subcellular location">
    <subcellularLocation>
        <location evidence="1">Mitochondrion</location>
    </subcellularLocation>
</comment>
<reference evidence="10" key="1">
    <citation type="journal article" date="2021" name="Nat. Commun.">
        <title>Genetic determinants of endophytism in the Arabidopsis root mycobiome.</title>
        <authorList>
            <person name="Mesny F."/>
            <person name="Miyauchi S."/>
            <person name="Thiergart T."/>
            <person name="Pickel B."/>
            <person name="Atanasova L."/>
            <person name="Karlsson M."/>
            <person name="Huettel B."/>
            <person name="Barry K.W."/>
            <person name="Haridas S."/>
            <person name="Chen C."/>
            <person name="Bauer D."/>
            <person name="Andreopoulos W."/>
            <person name="Pangilinan J."/>
            <person name="LaButti K."/>
            <person name="Riley R."/>
            <person name="Lipzen A."/>
            <person name="Clum A."/>
            <person name="Drula E."/>
            <person name="Henrissat B."/>
            <person name="Kohler A."/>
            <person name="Grigoriev I.V."/>
            <person name="Martin F.M."/>
            <person name="Hacquard S."/>
        </authorList>
    </citation>
    <scope>NUCLEOTIDE SEQUENCE</scope>
    <source>
        <strain evidence="10">MPI-SDFR-AT-0068</strain>
    </source>
</reference>
<evidence type="ECO:0000313" key="11">
    <source>
        <dbReference type="Proteomes" id="UP000813427"/>
    </source>
</evidence>
<proteinExistence type="inferred from homology"/>
<dbReference type="InterPro" id="IPR036389">
    <property type="entry name" value="RNase_III_sf"/>
</dbReference>
<dbReference type="Gene3D" id="3.30.160.20">
    <property type="match status" value="1"/>
</dbReference>
<evidence type="ECO:0000256" key="2">
    <source>
        <dbReference type="ARBA" id="ARBA00022884"/>
    </source>
</evidence>
<keyword evidence="11" id="KW-1185">Reference proteome</keyword>
<dbReference type="PANTHER" id="PTHR11207:SF32">
    <property type="entry name" value="LARGE RIBOSOMAL SUBUNIT PROTEIN ML44"/>
    <property type="match status" value="1"/>
</dbReference>
<dbReference type="PANTHER" id="PTHR11207">
    <property type="entry name" value="RIBONUCLEASE III"/>
    <property type="match status" value="1"/>
</dbReference>
<protein>
    <recommendedName>
        <fullName evidence="7">Large ribosomal subunit protein mL44</fullName>
    </recommendedName>
</protein>